<protein>
    <submittedName>
        <fullName evidence="1">Uncharacterized protein</fullName>
    </submittedName>
</protein>
<dbReference type="AlphaFoldDB" id="Q7R9F0"/>
<dbReference type="PaxDb" id="73239-Q7R9F0"/>
<reference evidence="1 2" key="1">
    <citation type="journal article" date="2002" name="Nature">
        <title>Genome sequence and comparative analysis of the model rodent malaria parasite Plasmodium yoelii yoelii.</title>
        <authorList>
            <person name="Carlton J.M."/>
            <person name="Angiuoli S.V."/>
            <person name="Suh B.B."/>
            <person name="Kooij T.W."/>
            <person name="Pertea M."/>
            <person name="Silva J.C."/>
            <person name="Ermolaeva M.D."/>
            <person name="Allen J.E."/>
            <person name="Selengut J.D."/>
            <person name="Koo H.L."/>
            <person name="Peterson J.D."/>
            <person name="Pop M."/>
            <person name="Kosack D.S."/>
            <person name="Shumway M.F."/>
            <person name="Bidwell S.L."/>
            <person name="Shallom S.J."/>
            <person name="van Aken S.E."/>
            <person name="Riedmuller S.B."/>
            <person name="Feldblyum T.V."/>
            <person name="Cho J.K."/>
            <person name="Quackenbush J."/>
            <person name="Sedegah M."/>
            <person name="Shoaibi A."/>
            <person name="Cummings L.M."/>
            <person name="Florens L."/>
            <person name="Yates J.R."/>
            <person name="Raine J.D."/>
            <person name="Sinden R.E."/>
            <person name="Harris M.A."/>
            <person name="Cunningham D.A."/>
            <person name="Preiser P.R."/>
            <person name="Bergman L.W."/>
            <person name="Vaidya A.B."/>
            <person name="van Lin L.H."/>
            <person name="Janse C.J."/>
            <person name="Waters A.P."/>
            <person name="Smith H.O."/>
            <person name="White O.R."/>
            <person name="Salzberg S.L."/>
            <person name="Venter J.C."/>
            <person name="Fraser C.M."/>
            <person name="Hoffman S.L."/>
            <person name="Gardner M.J."/>
            <person name="Carucci D.J."/>
        </authorList>
    </citation>
    <scope>NUCLEOTIDE SEQUENCE [LARGE SCALE GENOMIC DNA]</scope>
    <source>
        <strain evidence="1 2">17XNL</strain>
    </source>
</reference>
<dbReference type="InParanoid" id="Q7R9F0"/>
<sequence length="25" mass="3145">MRQTKMINLTILKVCQYKQHFPYLF</sequence>
<evidence type="ECO:0000313" key="2">
    <source>
        <dbReference type="Proteomes" id="UP000008553"/>
    </source>
</evidence>
<proteinExistence type="predicted"/>
<name>Q7R9F0_PLAYO</name>
<accession>Q7R9F0</accession>
<gene>
    <name evidence="1" type="ORF">PY06912</name>
</gene>
<keyword evidence="2" id="KW-1185">Reference proteome</keyword>
<organism evidence="1 2">
    <name type="scientific">Plasmodium yoelii yoelii</name>
    <dbReference type="NCBI Taxonomy" id="73239"/>
    <lineage>
        <taxon>Eukaryota</taxon>
        <taxon>Sar</taxon>
        <taxon>Alveolata</taxon>
        <taxon>Apicomplexa</taxon>
        <taxon>Aconoidasida</taxon>
        <taxon>Haemosporida</taxon>
        <taxon>Plasmodiidae</taxon>
        <taxon>Plasmodium</taxon>
        <taxon>Plasmodium (Vinckeia)</taxon>
    </lineage>
</organism>
<comment type="caution">
    <text evidence="1">The sequence shown here is derived from an EMBL/GenBank/DDBJ whole genome shotgun (WGS) entry which is preliminary data.</text>
</comment>
<dbReference type="Proteomes" id="UP000008553">
    <property type="component" value="Unassembled WGS sequence"/>
</dbReference>
<dbReference type="EMBL" id="AABL01002424">
    <property type="protein sequence ID" value="EAA19236.1"/>
    <property type="molecule type" value="Genomic_DNA"/>
</dbReference>
<evidence type="ECO:0000313" key="1">
    <source>
        <dbReference type="EMBL" id="EAA19236.1"/>
    </source>
</evidence>
<feature type="non-terminal residue" evidence="1">
    <location>
        <position position="25"/>
    </location>
</feature>